<evidence type="ECO:0000313" key="2">
    <source>
        <dbReference type="EMBL" id="PWZ15358.1"/>
    </source>
</evidence>
<name>A0A3L6E4F0_MAIZE</name>
<feature type="region of interest" description="Disordered" evidence="1">
    <location>
        <begin position="510"/>
        <end position="530"/>
    </location>
</feature>
<dbReference type="AlphaFoldDB" id="A0A3L6E4F0"/>
<dbReference type="EMBL" id="NCVQ01000008">
    <property type="protein sequence ID" value="PWZ15358.1"/>
    <property type="molecule type" value="Genomic_DNA"/>
</dbReference>
<sequence length="999" mass="109059">METNEKRHGGKEAAALSGGHLCHVCGYQYPNPNPSAKLRRSHRKHCGKALPAAAEEAVVAEVDETVVGVGVCVGEREDGAGNRNAAGRTVLGEEGGRQREEIGTGEANGGGAALRGSAGEVDSSVEDKVIAAGKRRKRLHFPPVRRLKREGRKSHMGIVRWCSISFKEYQIVLPFYSSYIESMLICISIVLLEQFSPTYIGAQVTATELSENHLINCGSSENVLLEDTGPQMDASELSENGLVDCTSNSIEIVNESCGTELLIALTNGSQNIVERPAEREDSIDEYQDASPFLHPSDSEDGAAPSSVFSTEMSNLNAIPSGPSVTTDVNSLGTNGLLKDQISGEPNMTEISADSKVGRNLEEGALRLAKHEVNLKLGGPYEQSVNVDYTYTDMVDSKSDEASVHSVMIEPLDASPLQETRLAILEPESESTCSKKVEGFMEDRMHVLHTMPEASPKSKVVGSDNVQLETITNPSTNPMSTGSDLNVVYTDNTATDCSMELPRLNWSVEDVPGDSQPVENSSKKTLRCPTAGFEDDLPVTKMDGTPVTNVDDVEFTFHEKPQTDTVEENLSIQKTNGFTKEEVCNKQINPEIPTEDQFSRGQKHATLLMDRVPSVKNPFNLDDDRNDDLFELPTESCFLEVPNVVESRKQVDSTSRMVVPPIVSNQIRMAEVQQCHNSIERILSSSSASENGEVVGPEDIAVRNSSELVNKTCLTDHALQENGHTSGDIFVPSQAASIELSTISMQDISALSEVEIMQTEDVSAKDMTAVCSIDCIEMKQAINTTANDTYAAIVEEKKLIEGTAARMNGVRETYYVEEQTQASDTKELSAVQNIGNSEENKQTENTDAKETNARFNANDVEHKTQTAKEMAAAESTSSVEEKQQLNIVVGQDGSNKMNEEIASTGAQLNSGRVRVPLKVLLAEASMENQVKKPSTKERMLSFRRQVTKDNNLSVKSGSRKSGPDDHHWSSPAKLPHKDVDKISREKKQPWMPFICCHSVR</sequence>
<feature type="region of interest" description="Disordered" evidence="1">
    <location>
        <begin position="92"/>
        <end position="119"/>
    </location>
</feature>
<organism evidence="2">
    <name type="scientific">Zea mays</name>
    <name type="common">Maize</name>
    <dbReference type="NCBI Taxonomy" id="4577"/>
    <lineage>
        <taxon>Eukaryota</taxon>
        <taxon>Viridiplantae</taxon>
        <taxon>Streptophyta</taxon>
        <taxon>Embryophyta</taxon>
        <taxon>Tracheophyta</taxon>
        <taxon>Spermatophyta</taxon>
        <taxon>Magnoliopsida</taxon>
        <taxon>Liliopsida</taxon>
        <taxon>Poales</taxon>
        <taxon>Poaceae</taxon>
        <taxon>PACMAD clade</taxon>
        <taxon>Panicoideae</taxon>
        <taxon>Andropogonodae</taxon>
        <taxon>Andropogoneae</taxon>
        <taxon>Tripsacinae</taxon>
        <taxon>Zea</taxon>
    </lineage>
</organism>
<dbReference type="ExpressionAtlas" id="A0A3L6E4F0">
    <property type="expression patterns" value="baseline and differential"/>
</dbReference>
<comment type="caution">
    <text evidence="2">The sequence shown here is derived from an EMBL/GenBank/DDBJ whole genome shotgun (WGS) entry which is preliminary data.</text>
</comment>
<evidence type="ECO:0000256" key="1">
    <source>
        <dbReference type="SAM" id="MobiDB-lite"/>
    </source>
</evidence>
<reference evidence="2" key="1">
    <citation type="journal article" date="2018" name="Nat. Genet.">
        <title>Extensive intraspecific gene order and gene structural variations between Mo17 and other maize genomes.</title>
        <authorList>
            <person name="Sun S."/>
            <person name="Zhou Y."/>
            <person name="Chen J."/>
            <person name="Shi J."/>
            <person name="Zhao H."/>
            <person name="Zhao H."/>
            <person name="Song W."/>
            <person name="Zhang M."/>
            <person name="Cui Y."/>
            <person name="Dong X."/>
            <person name="Liu H."/>
            <person name="Ma X."/>
            <person name="Jiao Y."/>
            <person name="Wang B."/>
            <person name="Wei X."/>
            <person name="Stein J.C."/>
            <person name="Glaubitz J.C."/>
            <person name="Lu F."/>
            <person name="Yu G."/>
            <person name="Liang C."/>
            <person name="Fengler K."/>
            <person name="Li B."/>
            <person name="Rafalski A."/>
            <person name="Schnable P.S."/>
            <person name="Ware D.H."/>
            <person name="Buckler E.S."/>
            <person name="Lai J."/>
        </authorList>
    </citation>
    <scope>NUCLEOTIDE SEQUENCE [LARGE SCALE GENOMIC DNA]</scope>
    <source>
        <tissue evidence="2">Seedling</tissue>
    </source>
</reference>
<feature type="compositionally biased region" description="Basic and acidic residues" evidence="1">
    <location>
        <begin position="974"/>
        <end position="984"/>
    </location>
</feature>
<proteinExistence type="predicted"/>
<dbReference type="PANTHER" id="PTHR35746">
    <property type="entry name" value="PENTATRICOPEPTIDE REPEAT (PPR) SUPERFAMILY PROTEIN"/>
    <property type="match status" value="1"/>
</dbReference>
<evidence type="ECO:0008006" key="3">
    <source>
        <dbReference type="Google" id="ProtNLM"/>
    </source>
</evidence>
<feature type="region of interest" description="Disordered" evidence="1">
    <location>
        <begin position="947"/>
        <end position="984"/>
    </location>
</feature>
<accession>A0A3L6E4F0</accession>
<dbReference type="Proteomes" id="UP000251960">
    <property type="component" value="Chromosome 7"/>
</dbReference>
<dbReference type="PANTHER" id="PTHR35746:SF4">
    <property type="entry name" value="FK506-BINDING PROTEIN 2-1"/>
    <property type="match status" value="1"/>
</dbReference>
<gene>
    <name evidence="2" type="ORF">Zm00014a_021127</name>
</gene>
<protein>
    <recommendedName>
        <fullName evidence="3">FK506-binding protein 2-1</fullName>
    </recommendedName>
</protein>